<feature type="transmembrane region" description="Helical" evidence="1">
    <location>
        <begin position="7"/>
        <end position="27"/>
    </location>
</feature>
<comment type="caution">
    <text evidence="3">The sequence shown here is derived from an EMBL/GenBank/DDBJ whole genome shotgun (WGS) entry which is preliminary data.</text>
</comment>
<dbReference type="Proteomes" id="UP001642540">
    <property type="component" value="Unassembled WGS sequence"/>
</dbReference>
<accession>A0ABP1S6I0</accession>
<evidence type="ECO:0000256" key="1">
    <source>
        <dbReference type="SAM" id="Phobius"/>
    </source>
</evidence>
<keyword evidence="4" id="KW-1185">Reference proteome</keyword>
<dbReference type="Pfam" id="PF05050">
    <property type="entry name" value="Methyltransf_21"/>
    <property type="match status" value="1"/>
</dbReference>
<evidence type="ECO:0000259" key="2">
    <source>
        <dbReference type="Pfam" id="PF05050"/>
    </source>
</evidence>
<dbReference type="InterPro" id="IPR006342">
    <property type="entry name" value="FkbM_mtfrase"/>
</dbReference>
<keyword evidence="1" id="KW-1133">Transmembrane helix</keyword>
<gene>
    <name evidence="3" type="ORF">ODALV1_LOCUS30348</name>
</gene>
<sequence>MIHINKSHSLSVAVTLLIIFTLLYYRYPPIENTGHSVSKPPLSTVEYVNAVVSASYHDTLIVDFLLPEDFKMGTGQVSEAKGKLIRAELAWQAEYLALQKRVTGRKKKNIWELYPATFTCPWSVAQVGWSGKWICGFELFKIPPRPDECVVYTFGNENRSSSAFAKDWVSNTECMAFMFQFNDKEEPPFINSSVEVYPEQHLSSARTLKQVLKDNDHGWIDVLLLDINGDEYEVLEQVMDDYDEVLPFAQLIVDFHLDNKRMFIFEKVFAKLVVRGFRPYYMRVLEGNQNVGYSTVLEYSFLNLRGKHLLLVGKSGIVM</sequence>
<dbReference type="InterPro" id="IPR026913">
    <property type="entry name" value="METTL24"/>
</dbReference>
<feature type="domain" description="Methyltransferase FkbM" evidence="2">
    <location>
        <begin position="126"/>
        <end position="247"/>
    </location>
</feature>
<organism evidence="3 4">
    <name type="scientific">Orchesella dallaii</name>
    <dbReference type="NCBI Taxonomy" id="48710"/>
    <lineage>
        <taxon>Eukaryota</taxon>
        <taxon>Metazoa</taxon>
        <taxon>Ecdysozoa</taxon>
        <taxon>Arthropoda</taxon>
        <taxon>Hexapoda</taxon>
        <taxon>Collembola</taxon>
        <taxon>Entomobryomorpha</taxon>
        <taxon>Entomobryoidea</taxon>
        <taxon>Orchesellidae</taxon>
        <taxon>Orchesellinae</taxon>
        <taxon>Orchesella</taxon>
    </lineage>
</organism>
<evidence type="ECO:0000313" key="4">
    <source>
        <dbReference type="Proteomes" id="UP001642540"/>
    </source>
</evidence>
<reference evidence="3 4" key="1">
    <citation type="submission" date="2024-08" db="EMBL/GenBank/DDBJ databases">
        <authorList>
            <person name="Cucini C."/>
            <person name="Frati F."/>
        </authorList>
    </citation>
    <scope>NUCLEOTIDE SEQUENCE [LARGE SCALE GENOMIC DNA]</scope>
</reference>
<dbReference type="EMBL" id="CAXLJM020000161">
    <property type="protein sequence ID" value="CAL8144948.1"/>
    <property type="molecule type" value="Genomic_DNA"/>
</dbReference>
<dbReference type="PANTHER" id="PTHR32026:SF10">
    <property type="entry name" value="METHYLTRANSFERASE-LIKE PROTEIN 24-RELATED"/>
    <property type="match status" value="1"/>
</dbReference>
<proteinExistence type="predicted"/>
<protein>
    <recommendedName>
        <fullName evidence="2">Methyltransferase FkbM domain-containing protein</fullName>
    </recommendedName>
</protein>
<keyword evidence="1" id="KW-0472">Membrane</keyword>
<dbReference type="PANTHER" id="PTHR32026">
    <property type="entry name" value="METHYLTRANSFERASE-LIKE PROTEIN 24"/>
    <property type="match status" value="1"/>
</dbReference>
<name>A0ABP1S6I0_9HEXA</name>
<evidence type="ECO:0000313" key="3">
    <source>
        <dbReference type="EMBL" id="CAL8144948.1"/>
    </source>
</evidence>
<keyword evidence="1" id="KW-0812">Transmembrane</keyword>